<gene>
    <name evidence="2" type="ORF">ABII15_32110</name>
</gene>
<dbReference type="KEGG" id="stac:ABII15_32110"/>
<proteinExistence type="predicted"/>
<reference evidence="2" key="1">
    <citation type="submission" date="2024-06" db="EMBL/GenBank/DDBJ databases">
        <title>Streptomyces sp. strain HUAS MG91 genome sequences.</title>
        <authorList>
            <person name="Mo P."/>
        </authorList>
    </citation>
    <scope>NUCLEOTIDE SEQUENCE</scope>
    <source>
        <strain evidence="2">HUAS MG91</strain>
    </source>
</reference>
<dbReference type="RefSeq" id="WP_353945778.1">
    <property type="nucleotide sequence ID" value="NZ_CP159534.1"/>
</dbReference>
<evidence type="ECO:0000313" key="2">
    <source>
        <dbReference type="EMBL" id="XCJ74334.1"/>
    </source>
</evidence>
<protein>
    <recommendedName>
        <fullName evidence="3">Secreted protein</fullName>
    </recommendedName>
</protein>
<keyword evidence="1" id="KW-0732">Signal</keyword>
<feature type="chain" id="PRO_5043403580" description="Secreted protein" evidence="1">
    <location>
        <begin position="25"/>
        <end position="179"/>
    </location>
</feature>
<evidence type="ECO:0008006" key="3">
    <source>
        <dbReference type="Google" id="ProtNLM"/>
    </source>
</evidence>
<feature type="signal peptide" evidence="1">
    <location>
        <begin position="1"/>
        <end position="24"/>
    </location>
</feature>
<evidence type="ECO:0000256" key="1">
    <source>
        <dbReference type="SAM" id="SignalP"/>
    </source>
</evidence>
<sequence length="179" mass="19873">MTPAITTLISACIAGVAAFIALHAARGNAARAGFDLARALYNDLTTDATAESRSNLEFYRRGNAPADQPLAEIMNHYFALLWQFEKVYAGRESLARQQRLNGTGPAVRFLDDMIGYHVSEWGSRWLQLHNLIDNQLGPHDNLDDRHTLQSFCKLADHFPQAREATQAIRAAVPGTDHND</sequence>
<dbReference type="AlphaFoldDB" id="A0AAU8J1E4"/>
<name>A0AAU8J1E4_9ACTN</name>
<organism evidence="2">
    <name type="scientific">Streptomyces tabacisoli</name>
    <dbReference type="NCBI Taxonomy" id="3156398"/>
    <lineage>
        <taxon>Bacteria</taxon>
        <taxon>Bacillati</taxon>
        <taxon>Actinomycetota</taxon>
        <taxon>Actinomycetes</taxon>
        <taxon>Kitasatosporales</taxon>
        <taxon>Streptomycetaceae</taxon>
        <taxon>Streptomyces</taxon>
    </lineage>
</organism>
<dbReference type="EMBL" id="CP159534">
    <property type="protein sequence ID" value="XCJ74334.1"/>
    <property type="molecule type" value="Genomic_DNA"/>
</dbReference>
<accession>A0AAU8J1E4</accession>